<organism evidence="1 2">
    <name type="scientific">Lepraria finkii</name>
    <dbReference type="NCBI Taxonomy" id="1340010"/>
    <lineage>
        <taxon>Eukaryota</taxon>
        <taxon>Fungi</taxon>
        <taxon>Dikarya</taxon>
        <taxon>Ascomycota</taxon>
        <taxon>Pezizomycotina</taxon>
        <taxon>Lecanoromycetes</taxon>
        <taxon>OSLEUM clade</taxon>
        <taxon>Lecanoromycetidae</taxon>
        <taxon>Lecanorales</taxon>
        <taxon>Lecanorineae</taxon>
        <taxon>Stereocaulaceae</taxon>
        <taxon>Lepraria</taxon>
    </lineage>
</organism>
<dbReference type="Proteomes" id="UP001590951">
    <property type="component" value="Unassembled WGS sequence"/>
</dbReference>
<protein>
    <recommendedName>
        <fullName evidence="3">PD-(D/E)XK endonuclease-like domain-containing protein</fullName>
    </recommendedName>
</protein>
<evidence type="ECO:0000313" key="2">
    <source>
        <dbReference type="Proteomes" id="UP001590951"/>
    </source>
</evidence>
<evidence type="ECO:0000313" key="1">
    <source>
        <dbReference type="EMBL" id="KAL2056961.1"/>
    </source>
</evidence>
<reference evidence="1 2" key="1">
    <citation type="submission" date="2024-09" db="EMBL/GenBank/DDBJ databases">
        <title>Rethinking Asexuality: The Enigmatic Case of Functional Sexual Genes in Lepraria (Stereocaulaceae).</title>
        <authorList>
            <person name="Doellman M."/>
            <person name="Sun Y."/>
            <person name="Barcenas-Pena A."/>
            <person name="Lumbsch H.T."/>
            <person name="Grewe F."/>
        </authorList>
    </citation>
    <scope>NUCLEOTIDE SEQUENCE [LARGE SCALE GENOMIC DNA]</scope>
    <source>
        <strain evidence="1 2">Grewe 0041</strain>
    </source>
</reference>
<accession>A0ABR4BIV5</accession>
<evidence type="ECO:0008006" key="3">
    <source>
        <dbReference type="Google" id="ProtNLM"/>
    </source>
</evidence>
<sequence>MMSLSENEIKAMSAEIQHLSSTKELLARPALQVMLDLINPSFSISPVELLREYLARIKAAEGLVKITASDTTIPQIVEVFGLNFDILSMDDALWTLAEDSILEEPKILRRNLNDLRDAFYEEQSEAPCRIAIDIILIQCRKYLRLKYKAETASLATSSTPPKGALNSPTKTPKKPIKLYPASTISVEIPNPSIPNSKFLVSGRADWALGYSSKDEDGALLVAVEAKQRSEFGAGESQLIAYLAILRENRRKAGKTNIITQGFYSDGTRFEFVCIKDDGKIVQSPTWDTRAAGGLRMVFSFIVAMLETALKSTPTSSPTKPGVLQDKEIHNFDDEMWSKVYTSMEESLAVDDNGDNHMYDVIDLS</sequence>
<name>A0ABR4BIV5_9LECA</name>
<proteinExistence type="predicted"/>
<keyword evidence="2" id="KW-1185">Reference proteome</keyword>
<comment type="caution">
    <text evidence="1">The sequence shown here is derived from an EMBL/GenBank/DDBJ whole genome shotgun (WGS) entry which is preliminary data.</text>
</comment>
<gene>
    <name evidence="1" type="ORF">ABVK25_002700</name>
</gene>
<dbReference type="EMBL" id="JBHFEH010000006">
    <property type="protein sequence ID" value="KAL2056961.1"/>
    <property type="molecule type" value="Genomic_DNA"/>
</dbReference>